<organism evidence="1 2">
    <name type="scientific">Hallerella porci</name>
    <dbReference type="NCBI Taxonomy" id="1945871"/>
    <lineage>
        <taxon>Bacteria</taxon>
        <taxon>Pseudomonadati</taxon>
        <taxon>Fibrobacterota</taxon>
        <taxon>Fibrobacteria</taxon>
        <taxon>Fibrobacterales</taxon>
        <taxon>Fibrobacteraceae</taxon>
        <taxon>Hallerella</taxon>
    </lineage>
</organism>
<sequence length="500" mass="56589">MFKPEYAEIHYKFKLPWSLLYKKEPEIIVDAPFQIVPGKSVKLFLIIREGNRFPVFLKNFSADFICGKTRIRKWQPLNELVNSAFRFIEIDCGKMPAGNYTVETQVQIKINGKEKCIHRFNLSGLTTTPLRICVLQNPIPKPAGFIAGETHAHTYISADPVEFGASPAVLQKAAKSVGLDFVFCTDHSYDFAFDENDYMIRADANVRFEKLRKEIAALAPSPSLIAGEEISAGNSQNKNVHLLFPGNPFYVPGEGDCGRKWLNNKPTLSIAEIVNKTNLPCIAAHPKETMSRLERFIFRRGDWSANDLQKNSKNPIVALEFWNGSRDAGFYRGKNFWISELEKGNFILPFGGNDAHGDLNEFTGVQIPLFRLKRSHAHIFGKVRTVLFGENPLKLFCGMNLYVTDGPALWWTTSQSEVTFHFLSNSDFGSQKSIRIFGKKFSDEKEKEIEKIDFQKISEFELTISLARKDFQYLRAEAETENGNFALTSACPANADNVHT</sequence>
<protein>
    <recommendedName>
        <fullName evidence="3">Polymerase/histidinol phosphatase N-terminal domain-containing protein</fullName>
    </recommendedName>
</protein>
<comment type="caution">
    <text evidence="1">The sequence shown here is derived from an EMBL/GenBank/DDBJ whole genome shotgun (WGS) entry which is preliminary data.</text>
</comment>
<dbReference type="SUPFAM" id="SSF89550">
    <property type="entry name" value="PHP domain-like"/>
    <property type="match status" value="1"/>
</dbReference>
<evidence type="ECO:0000313" key="2">
    <source>
        <dbReference type="Proteomes" id="UP000245523"/>
    </source>
</evidence>
<reference evidence="1 2" key="1">
    <citation type="submission" date="2018-05" db="EMBL/GenBank/DDBJ databases">
        <title>Animal gut microbial communities from fecal samples from Wisconsin, USA.</title>
        <authorList>
            <person name="Neumann A."/>
        </authorList>
    </citation>
    <scope>NUCLEOTIDE SEQUENCE [LARGE SCALE GENOMIC DNA]</scope>
    <source>
        <strain evidence="1 2">UWS4</strain>
    </source>
</reference>
<evidence type="ECO:0000313" key="1">
    <source>
        <dbReference type="EMBL" id="PWL03524.1"/>
    </source>
</evidence>
<keyword evidence="2" id="KW-1185">Reference proteome</keyword>
<dbReference type="EMBL" id="QGHD01000005">
    <property type="protein sequence ID" value="PWL03524.1"/>
    <property type="molecule type" value="Genomic_DNA"/>
</dbReference>
<dbReference type="Proteomes" id="UP000245523">
    <property type="component" value="Unassembled WGS sequence"/>
</dbReference>
<dbReference type="InterPro" id="IPR016195">
    <property type="entry name" value="Pol/histidinol_Pase-like"/>
</dbReference>
<proteinExistence type="predicted"/>
<dbReference type="Gene3D" id="3.20.20.140">
    <property type="entry name" value="Metal-dependent hydrolases"/>
    <property type="match status" value="1"/>
</dbReference>
<evidence type="ECO:0008006" key="3">
    <source>
        <dbReference type="Google" id="ProtNLM"/>
    </source>
</evidence>
<accession>A0ABX5LNR6</accession>
<name>A0ABX5LNR6_9BACT</name>
<dbReference type="RefSeq" id="WP_106198000.1">
    <property type="nucleotide sequence ID" value="NZ_JAXEIU010000049.1"/>
</dbReference>
<gene>
    <name evidence="1" type="ORF">B0H50_10568</name>
</gene>